<keyword evidence="2" id="KW-1185">Reference proteome</keyword>
<sequence>MTGDQSNIEIIKHTEEIINPDVPIESSIDRFSDNILVVGSTGLIGRNVLKSFFDTDLYIKHSQELKRLIASSEYDSTTRIKEVTIKKTAYSLTRKRQSVELFKNKTIVGQKLKEVELDGKTFYLQFDLLKQINDSGEPKESFLKSLTTKKMLEALTHGKGVKVTSNSKENQGISVRNEESSILKKDKSLLFSVINYNESEGNVILQPQEYSNVECYFNLQQYDSSLIFASSSGDILKINFDLKLYHLSAVDSTIWPSLLPVLFDSNTKLVPNKGLIENIDLTNEKLPLLSEVKVMLNSLGSRSHSPKNETFKNIDYKLNLSLINSFNNTSDKKVIIITSVNKKIYTFFSRYLNYKMVLEEDLKTNLDNKINELVILRPGPLVGTPMTTKLIPGLTAHLKRNDSSLKQLINYKRFAFDYKVALLRRIKYTGFEPTCTNILAKTFYRRPGTSLLGYTIPASKVAEVMVFKGLCVGLENVHKDTKVEILESKTIDLLLE</sequence>
<reference evidence="1 2" key="1">
    <citation type="journal article" date="2011" name="Proc. Natl. Acad. Sci. U.S.A.">
        <title>Evolutionary erosion of yeast sex chromosomes by mating-type switching accidents.</title>
        <authorList>
            <person name="Gordon J.L."/>
            <person name="Armisen D."/>
            <person name="Proux-Wera E."/>
            <person name="Oheigeartaigh S.S."/>
            <person name="Byrne K.P."/>
            <person name="Wolfe K.H."/>
        </authorList>
    </citation>
    <scope>NUCLEOTIDE SEQUENCE [LARGE SCALE GENOMIC DNA]</scope>
    <source>
        <strain evidence="2">ATCC 24235 / CBS 4417 / NBRC 1672 / NRRL Y-8282 / UCD 70-5</strain>
    </source>
</reference>
<dbReference type="Proteomes" id="UP000005666">
    <property type="component" value="Chromosome 4"/>
</dbReference>
<accession>G8BSM3</accession>
<protein>
    <submittedName>
        <fullName evidence="1">Uncharacterized protein</fullName>
    </submittedName>
</protein>
<dbReference type="AlphaFoldDB" id="G8BSM3"/>
<evidence type="ECO:0000313" key="2">
    <source>
        <dbReference type="Proteomes" id="UP000005666"/>
    </source>
</evidence>
<dbReference type="SUPFAM" id="SSF51735">
    <property type="entry name" value="NAD(P)-binding Rossmann-fold domains"/>
    <property type="match status" value="1"/>
</dbReference>
<dbReference type="GeneID" id="11531000"/>
<dbReference type="eggNOG" id="ENOG502RZQF">
    <property type="taxonomic scope" value="Eukaryota"/>
</dbReference>
<dbReference type="OrthoDB" id="4067292at2759"/>
<dbReference type="InterPro" id="IPR014843">
    <property type="entry name" value="Him1/Fmp52"/>
</dbReference>
<dbReference type="KEGG" id="tpf:TPHA_0D02060"/>
<evidence type="ECO:0000313" key="1">
    <source>
        <dbReference type="EMBL" id="CCE62844.1"/>
    </source>
</evidence>
<dbReference type="Gene3D" id="3.40.50.720">
    <property type="entry name" value="NAD(P)-binding Rossmann-like Domain"/>
    <property type="match status" value="1"/>
</dbReference>
<dbReference type="RefSeq" id="XP_003685278.1">
    <property type="nucleotide sequence ID" value="XM_003685230.1"/>
</dbReference>
<dbReference type="STRING" id="1071381.G8BSM3"/>
<dbReference type="Pfam" id="PF08732">
    <property type="entry name" value="HIM1"/>
    <property type="match status" value="1"/>
</dbReference>
<dbReference type="HOGENOM" id="CLU_036495_0_0_1"/>
<organism evidence="1 2">
    <name type="scientific">Tetrapisispora phaffii (strain ATCC 24235 / CBS 4417 / NBRC 1672 / NRRL Y-8282 / UCD 70-5)</name>
    <name type="common">Yeast</name>
    <name type="synonym">Fabospora phaffii</name>
    <dbReference type="NCBI Taxonomy" id="1071381"/>
    <lineage>
        <taxon>Eukaryota</taxon>
        <taxon>Fungi</taxon>
        <taxon>Dikarya</taxon>
        <taxon>Ascomycota</taxon>
        <taxon>Saccharomycotina</taxon>
        <taxon>Saccharomycetes</taxon>
        <taxon>Saccharomycetales</taxon>
        <taxon>Saccharomycetaceae</taxon>
        <taxon>Tetrapisispora</taxon>
    </lineage>
</organism>
<dbReference type="EMBL" id="HE612859">
    <property type="protein sequence ID" value="CCE62844.1"/>
    <property type="molecule type" value="Genomic_DNA"/>
</dbReference>
<dbReference type="InterPro" id="IPR036291">
    <property type="entry name" value="NAD(P)-bd_dom_sf"/>
</dbReference>
<gene>
    <name evidence="1" type="primary">TPHA0D02060</name>
    <name evidence="1" type="ordered locus">TPHA_0D02060</name>
</gene>
<name>G8BSM3_TETPH</name>
<proteinExistence type="predicted"/>
<dbReference type="OMA" id="TIDYINM"/>